<reference evidence="8 9" key="1">
    <citation type="journal article" date="2018" name="Sci. Rep.">
        <title>Genomic signatures of local adaptation to the degree of environmental predictability in rotifers.</title>
        <authorList>
            <person name="Franch-Gras L."/>
            <person name="Hahn C."/>
            <person name="Garcia-Roger E.M."/>
            <person name="Carmona M.J."/>
            <person name="Serra M."/>
            <person name="Gomez A."/>
        </authorList>
    </citation>
    <scope>NUCLEOTIDE SEQUENCE [LARGE SCALE GENOMIC DNA]</scope>
    <source>
        <strain evidence="8">HYR1</strain>
    </source>
</reference>
<feature type="domain" description="EGF-like" evidence="7">
    <location>
        <begin position="6"/>
        <end position="45"/>
    </location>
</feature>
<dbReference type="PROSITE" id="PS01186">
    <property type="entry name" value="EGF_2"/>
    <property type="match status" value="1"/>
</dbReference>
<comment type="caution">
    <text evidence="6">Lacks conserved residue(s) required for the propagation of feature annotation.</text>
</comment>
<organism evidence="8 9">
    <name type="scientific">Brachionus plicatilis</name>
    <name type="common">Marine rotifer</name>
    <name type="synonym">Brachionus muelleri</name>
    <dbReference type="NCBI Taxonomy" id="10195"/>
    <lineage>
        <taxon>Eukaryota</taxon>
        <taxon>Metazoa</taxon>
        <taxon>Spiralia</taxon>
        <taxon>Gnathifera</taxon>
        <taxon>Rotifera</taxon>
        <taxon>Eurotatoria</taxon>
        <taxon>Monogononta</taxon>
        <taxon>Pseudotrocha</taxon>
        <taxon>Ploima</taxon>
        <taxon>Brachionidae</taxon>
        <taxon>Brachionus</taxon>
    </lineage>
</organism>
<keyword evidence="1 6" id="KW-0245">EGF-like domain</keyword>
<dbReference type="AlphaFoldDB" id="A0A3M7P1I7"/>
<dbReference type="PROSITE" id="PS50026">
    <property type="entry name" value="EGF_3"/>
    <property type="match status" value="3"/>
</dbReference>
<feature type="non-terminal residue" evidence="8">
    <location>
        <position position="108"/>
    </location>
</feature>
<feature type="disulfide bond" evidence="6">
    <location>
        <begin position="72"/>
        <end position="81"/>
    </location>
</feature>
<dbReference type="SUPFAM" id="SSF57196">
    <property type="entry name" value="EGF/Laminin"/>
    <property type="match status" value="2"/>
</dbReference>
<evidence type="ECO:0000256" key="3">
    <source>
        <dbReference type="ARBA" id="ARBA00022737"/>
    </source>
</evidence>
<feature type="disulfide bond" evidence="6">
    <location>
        <begin position="35"/>
        <end position="44"/>
    </location>
</feature>
<keyword evidence="5" id="KW-0325">Glycoprotein</keyword>
<name>A0A3M7P1I7_BRAPC</name>
<feature type="domain" description="EGF-like" evidence="7">
    <location>
        <begin position="46"/>
        <end position="82"/>
    </location>
</feature>
<sequence length="108" mass="11555">MRCESYQNPCEQSPCENGGSCSLRNDSRLGYHCHCPKEFTGQNCSLANTCQNVGCLNGGLCEQLLNSTVCLCMVGYSGDFCQIAEDLCESGPCLNNGSCSSFAGGYYC</sequence>
<dbReference type="PROSITE" id="PS00022">
    <property type="entry name" value="EGF_1"/>
    <property type="match status" value="2"/>
</dbReference>
<evidence type="ECO:0000256" key="1">
    <source>
        <dbReference type="ARBA" id="ARBA00022536"/>
    </source>
</evidence>
<dbReference type="SMART" id="SM00181">
    <property type="entry name" value="EGF"/>
    <property type="match status" value="2"/>
</dbReference>
<evidence type="ECO:0000313" key="9">
    <source>
        <dbReference type="Proteomes" id="UP000276133"/>
    </source>
</evidence>
<dbReference type="InterPro" id="IPR000742">
    <property type="entry name" value="EGF"/>
</dbReference>
<evidence type="ECO:0000256" key="6">
    <source>
        <dbReference type="PROSITE-ProRule" id="PRU00076"/>
    </source>
</evidence>
<accession>A0A3M7P1I7</accession>
<dbReference type="PANTHER" id="PTHR24049">
    <property type="entry name" value="CRUMBS FAMILY MEMBER"/>
    <property type="match status" value="1"/>
</dbReference>
<evidence type="ECO:0000313" key="8">
    <source>
        <dbReference type="EMBL" id="RMZ92982.1"/>
    </source>
</evidence>
<keyword evidence="3" id="KW-0677">Repeat</keyword>
<dbReference type="FunFam" id="2.10.25.10:FF:000054">
    <property type="entry name" value="Slit guidance ligand 2"/>
    <property type="match status" value="1"/>
</dbReference>
<protein>
    <submittedName>
        <fullName evidence="8">Jagged-2</fullName>
    </submittedName>
</protein>
<comment type="caution">
    <text evidence="8">The sequence shown here is derived from an EMBL/GenBank/DDBJ whole genome shotgun (WGS) entry which is preliminary data.</text>
</comment>
<gene>
    <name evidence="8" type="ORF">BpHYR1_006640</name>
</gene>
<evidence type="ECO:0000259" key="7">
    <source>
        <dbReference type="PROSITE" id="PS50026"/>
    </source>
</evidence>
<keyword evidence="4 6" id="KW-1015">Disulfide bond</keyword>
<dbReference type="Pfam" id="PF00008">
    <property type="entry name" value="EGF"/>
    <property type="match status" value="2"/>
</dbReference>
<dbReference type="OrthoDB" id="430340at2759"/>
<dbReference type="Proteomes" id="UP000276133">
    <property type="component" value="Unassembled WGS sequence"/>
</dbReference>
<dbReference type="STRING" id="10195.A0A3M7P1I7"/>
<evidence type="ECO:0000256" key="2">
    <source>
        <dbReference type="ARBA" id="ARBA00022729"/>
    </source>
</evidence>
<dbReference type="Gene3D" id="2.10.25.10">
    <property type="entry name" value="Laminin"/>
    <property type="match status" value="2"/>
</dbReference>
<evidence type="ECO:0000256" key="5">
    <source>
        <dbReference type="ARBA" id="ARBA00023180"/>
    </source>
</evidence>
<feature type="domain" description="EGF-like" evidence="7">
    <location>
        <begin position="84"/>
        <end position="108"/>
    </location>
</feature>
<keyword evidence="9" id="KW-1185">Reference proteome</keyword>
<dbReference type="EMBL" id="REGN01014149">
    <property type="protein sequence ID" value="RMZ92982.1"/>
    <property type="molecule type" value="Genomic_DNA"/>
</dbReference>
<dbReference type="InterPro" id="IPR051022">
    <property type="entry name" value="Notch_Cell-Fate_Det"/>
</dbReference>
<keyword evidence="2" id="KW-0732">Signal</keyword>
<evidence type="ECO:0000256" key="4">
    <source>
        <dbReference type="ARBA" id="ARBA00023157"/>
    </source>
</evidence>
<proteinExistence type="predicted"/>